<keyword evidence="2 5" id="KW-0413">Isomerase</keyword>
<comment type="similarity">
    <text evidence="1">Belongs to the LacAB/RpiB family.</text>
</comment>
<dbReference type="GO" id="GO:0004751">
    <property type="term" value="F:ribose-5-phosphate isomerase activity"/>
    <property type="evidence" value="ECO:0007669"/>
    <property type="project" value="UniProtKB-EC"/>
</dbReference>
<organism evidence="5 6">
    <name type="scientific">Guopingia tenuis</name>
    <dbReference type="NCBI Taxonomy" id="2763656"/>
    <lineage>
        <taxon>Bacteria</taxon>
        <taxon>Bacillati</taxon>
        <taxon>Bacillota</taxon>
        <taxon>Clostridia</taxon>
        <taxon>Christensenellales</taxon>
        <taxon>Christensenellaceae</taxon>
        <taxon>Guopingia</taxon>
    </lineage>
</organism>
<keyword evidence="6" id="KW-1185">Reference proteome</keyword>
<dbReference type="Gene3D" id="3.40.1400.10">
    <property type="entry name" value="Sugar-phosphate isomerase, RpiB/LacA/LacB"/>
    <property type="match status" value="1"/>
</dbReference>
<dbReference type="NCBIfam" id="NF004051">
    <property type="entry name" value="PRK05571.1"/>
    <property type="match status" value="1"/>
</dbReference>
<dbReference type="SUPFAM" id="SSF89623">
    <property type="entry name" value="Ribose/Galactose isomerase RpiB/AlsB"/>
    <property type="match status" value="1"/>
</dbReference>
<evidence type="ECO:0000256" key="3">
    <source>
        <dbReference type="PIRSR" id="PIRSR005384-1"/>
    </source>
</evidence>
<gene>
    <name evidence="5" type="primary">rpiB</name>
    <name evidence="5" type="ORF">H8693_05005</name>
</gene>
<feature type="binding site" evidence="4">
    <location>
        <position position="137"/>
    </location>
    <ligand>
        <name>D-ribulose 5-phosphate</name>
        <dbReference type="ChEBI" id="CHEBI:58121"/>
    </ligand>
</feature>
<proteinExistence type="inferred from homology"/>
<feature type="binding site" evidence="4">
    <location>
        <position position="99"/>
    </location>
    <ligand>
        <name>D-ribulose 5-phosphate</name>
        <dbReference type="ChEBI" id="CHEBI:58121"/>
    </ligand>
</feature>
<dbReference type="NCBIfam" id="TIGR00689">
    <property type="entry name" value="rpiB_lacA_lacB"/>
    <property type="match status" value="1"/>
</dbReference>
<dbReference type="EMBL" id="JACRSS010000001">
    <property type="protein sequence ID" value="MBC8538288.1"/>
    <property type="molecule type" value="Genomic_DNA"/>
</dbReference>
<dbReference type="InterPro" id="IPR004785">
    <property type="entry name" value="RpiB"/>
</dbReference>
<dbReference type="NCBIfam" id="TIGR01120">
    <property type="entry name" value="rpiB"/>
    <property type="match status" value="1"/>
</dbReference>
<reference evidence="5" key="1">
    <citation type="submission" date="2020-08" db="EMBL/GenBank/DDBJ databases">
        <title>Genome public.</title>
        <authorList>
            <person name="Liu C."/>
            <person name="Sun Q."/>
        </authorList>
    </citation>
    <scope>NUCLEOTIDE SEQUENCE</scope>
    <source>
        <strain evidence="5">NSJ-63</strain>
    </source>
</reference>
<dbReference type="PIRSF" id="PIRSF005384">
    <property type="entry name" value="RpiB_LacA_B"/>
    <property type="match status" value="1"/>
</dbReference>
<dbReference type="Pfam" id="PF02502">
    <property type="entry name" value="LacAB_rpiB"/>
    <property type="match status" value="1"/>
</dbReference>
<dbReference type="RefSeq" id="WP_249280044.1">
    <property type="nucleotide sequence ID" value="NZ_JACRSS010000001.1"/>
</dbReference>
<name>A0A926DHM4_9FIRM</name>
<dbReference type="InterPro" id="IPR036569">
    <property type="entry name" value="RpiB_LacA_LacB_sf"/>
</dbReference>
<protein>
    <submittedName>
        <fullName evidence="5">Ribose 5-phosphate isomerase B</fullName>
        <ecNumber evidence="5">5.3.1.6</ecNumber>
    </submittedName>
</protein>
<feature type="binding site" evidence="4">
    <location>
        <begin position="66"/>
        <end position="70"/>
    </location>
    <ligand>
        <name>D-ribulose 5-phosphate</name>
        <dbReference type="ChEBI" id="CHEBI:58121"/>
    </ligand>
</feature>
<dbReference type="InterPro" id="IPR051812">
    <property type="entry name" value="SPI_LacAB/RpiB"/>
</dbReference>
<feature type="binding site" evidence="4">
    <location>
        <position position="133"/>
    </location>
    <ligand>
        <name>D-ribulose 5-phosphate</name>
        <dbReference type="ChEBI" id="CHEBI:58121"/>
    </ligand>
</feature>
<feature type="binding site" evidence="4">
    <location>
        <begin position="8"/>
        <end position="9"/>
    </location>
    <ligand>
        <name>D-ribulose 5-phosphate</name>
        <dbReference type="ChEBI" id="CHEBI:58121"/>
    </ligand>
</feature>
<evidence type="ECO:0000256" key="4">
    <source>
        <dbReference type="PIRSR" id="PIRSR005384-2"/>
    </source>
</evidence>
<feature type="binding site" evidence="4">
    <location>
        <position position="109"/>
    </location>
    <ligand>
        <name>D-ribulose 5-phosphate</name>
        <dbReference type="ChEBI" id="CHEBI:58121"/>
    </ligand>
</feature>
<dbReference type="AlphaFoldDB" id="A0A926DHM4"/>
<evidence type="ECO:0000256" key="2">
    <source>
        <dbReference type="ARBA" id="ARBA00023235"/>
    </source>
</evidence>
<dbReference type="InterPro" id="IPR003500">
    <property type="entry name" value="RpiB_LacA_LacB"/>
</dbReference>
<feature type="active site" description="Proton donor" evidence="3">
    <location>
        <position position="98"/>
    </location>
</feature>
<evidence type="ECO:0000313" key="5">
    <source>
        <dbReference type="EMBL" id="MBC8538288.1"/>
    </source>
</evidence>
<evidence type="ECO:0000256" key="1">
    <source>
        <dbReference type="ARBA" id="ARBA00008754"/>
    </source>
</evidence>
<dbReference type="EC" id="5.3.1.6" evidence="5"/>
<accession>A0A926DHM4</accession>
<dbReference type="Proteomes" id="UP000617951">
    <property type="component" value="Unassembled WGS sequence"/>
</dbReference>
<dbReference type="PANTHER" id="PTHR43732:SF1">
    <property type="entry name" value="RIBOSE 5-PHOSPHATE ISOMERASE"/>
    <property type="match status" value="1"/>
</dbReference>
<sequence>MKIAIGADHGGVELKAEVEKYLESQGHEYRDFGAFSTAAVDYPDIAVQVAEAVKNGEADRGILICGTGIGMSITANKVPGIRCALLSDVYSAKCTRDHNDANVMAMGARVIGPGLALEIVDAYLNKDFSNGERHVNRLKKIAEIEKKYNK</sequence>
<feature type="active site" description="Proton acceptor" evidence="3">
    <location>
        <position position="65"/>
    </location>
</feature>
<comment type="caution">
    <text evidence="5">The sequence shown here is derived from an EMBL/GenBank/DDBJ whole genome shotgun (WGS) entry which is preliminary data.</text>
</comment>
<dbReference type="GO" id="GO:0005975">
    <property type="term" value="P:carbohydrate metabolic process"/>
    <property type="evidence" value="ECO:0007669"/>
    <property type="project" value="InterPro"/>
</dbReference>
<evidence type="ECO:0000313" key="6">
    <source>
        <dbReference type="Proteomes" id="UP000617951"/>
    </source>
</evidence>
<dbReference type="PANTHER" id="PTHR43732">
    <property type="entry name" value="RIBOSE 5-PHOSPHATE ISOMERASE-RELATED"/>
    <property type="match status" value="1"/>
</dbReference>